<gene>
    <name evidence="1" type="ORF">NSA17_03525</name>
</gene>
<sequence length="121" mass="13724">MTKEFRTHLTDDELNFLNQLRHDNPAVKTNHDLLTLLMGDHVKLKRLESEKITNIDTNVQAILNILGELMLKALGFRDVNNLPVTETKIGSQYLGVKAAIKTAQKQSNDAKISQKNNEEEQ</sequence>
<accession>A0AAW5LYU4</accession>
<organism evidence="1 2">
    <name type="scientific">Lactobacillus johnsonii</name>
    <dbReference type="NCBI Taxonomy" id="33959"/>
    <lineage>
        <taxon>Bacteria</taxon>
        <taxon>Bacillati</taxon>
        <taxon>Bacillota</taxon>
        <taxon>Bacilli</taxon>
        <taxon>Lactobacillales</taxon>
        <taxon>Lactobacillaceae</taxon>
        <taxon>Lactobacillus</taxon>
    </lineage>
</organism>
<evidence type="ECO:0000313" key="1">
    <source>
        <dbReference type="EMBL" id="MCR1914492.1"/>
    </source>
</evidence>
<evidence type="ECO:0000313" key="2">
    <source>
        <dbReference type="Proteomes" id="UP001206357"/>
    </source>
</evidence>
<name>A0AAW5LYU4_LACJH</name>
<dbReference type="EMBL" id="JANKAU010000002">
    <property type="protein sequence ID" value="MCR1914492.1"/>
    <property type="molecule type" value="Genomic_DNA"/>
</dbReference>
<reference evidence="1" key="1">
    <citation type="submission" date="2022-07" db="EMBL/GenBank/DDBJ databases">
        <title>Enhanced cultured diversity of the mouse gut microbiota enables custom-made synthetic communities.</title>
        <authorList>
            <person name="Afrizal A."/>
        </authorList>
    </citation>
    <scope>NUCLEOTIDE SEQUENCE</scope>
    <source>
        <strain evidence="1">DSM 100219</strain>
    </source>
</reference>
<dbReference type="Proteomes" id="UP001206357">
    <property type="component" value="Unassembled WGS sequence"/>
</dbReference>
<comment type="caution">
    <text evidence="1">The sequence shown here is derived from an EMBL/GenBank/DDBJ whole genome shotgun (WGS) entry which is preliminary data.</text>
</comment>
<dbReference type="AlphaFoldDB" id="A0AAW5LYU4"/>
<dbReference type="RefSeq" id="WP_135942702.1">
    <property type="nucleotide sequence ID" value="NZ_JANKAU010000002.1"/>
</dbReference>
<proteinExistence type="predicted"/>
<protein>
    <submittedName>
        <fullName evidence="1">Uncharacterized protein</fullName>
    </submittedName>
</protein>